<evidence type="ECO:0000256" key="2">
    <source>
        <dbReference type="ARBA" id="ARBA00009177"/>
    </source>
</evidence>
<dbReference type="GO" id="GO:0005886">
    <property type="term" value="C:plasma membrane"/>
    <property type="evidence" value="ECO:0007669"/>
    <property type="project" value="TreeGrafter"/>
</dbReference>
<comment type="subcellular location">
    <subcellularLocation>
        <location evidence="1">Membrane</location>
        <topology evidence="1">Multi-pass membrane protein</topology>
    </subcellularLocation>
</comment>
<name>A0A9D5CGM6_9LILI</name>
<keyword evidence="6 8" id="KW-0472">Membrane</keyword>
<dbReference type="OrthoDB" id="782537at2759"/>
<protein>
    <submittedName>
        <fullName evidence="9">Uncharacterized protein</fullName>
    </submittedName>
</protein>
<reference evidence="9" key="2">
    <citation type="journal article" date="2022" name="Hortic Res">
        <title>The genome of Dioscorea zingiberensis sheds light on the biosynthesis, origin and evolution of the medicinally important diosgenin saponins.</title>
        <authorList>
            <person name="Li Y."/>
            <person name="Tan C."/>
            <person name="Li Z."/>
            <person name="Guo J."/>
            <person name="Li S."/>
            <person name="Chen X."/>
            <person name="Wang C."/>
            <person name="Dai X."/>
            <person name="Yang H."/>
            <person name="Song W."/>
            <person name="Hou L."/>
            <person name="Xu J."/>
            <person name="Tong Z."/>
            <person name="Xu A."/>
            <person name="Yuan X."/>
            <person name="Wang W."/>
            <person name="Yang Q."/>
            <person name="Chen L."/>
            <person name="Sun Z."/>
            <person name="Wang K."/>
            <person name="Pan B."/>
            <person name="Chen J."/>
            <person name="Bao Y."/>
            <person name="Liu F."/>
            <person name="Qi X."/>
            <person name="Gang D.R."/>
            <person name="Wen J."/>
            <person name="Li J."/>
        </authorList>
    </citation>
    <scope>NUCLEOTIDE SEQUENCE</scope>
    <source>
        <strain evidence="9">Dzin_1.0</strain>
    </source>
</reference>
<organism evidence="9 10">
    <name type="scientific">Dioscorea zingiberensis</name>
    <dbReference type="NCBI Taxonomy" id="325984"/>
    <lineage>
        <taxon>Eukaryota</taxon>
        <taxon>Viridiplantae</taxon>
        <taxon>Streptophyta</taxon>
        <taxon>Embryophyta</taxon>
        <taxon>Tracheophyta</taxon>
        <taxon>Spermatophyta</taxon>
        <taxon>Magnoliopsida</taxon>
        <taxon>Liliopsida</taxon>
        <taxon>Dioscoreales</taxon>
        <taxon>Dioscoreaceae</taxon>
        <taxon>Dioscorea</taxon>
    </lineage>
</organism>
<evidence type="ECO:0000313" key="9">
    <source>
        <dbReference type="EMBL" id="KAJ0972594.1"/>
    </source>
</evidence>
<gene>
    <name evidence="9" type="ORF">J5N97_020553</name>
</gene>
<reference evidence="9" key="1">
    <citation type="submission" date="2021-03" db="EMBL/GenBank/DDBJ databases">
        <authorList>
            <person name="Li Z."/>
            <person name="Yang C."/>
        </authorList>
    </citation>
    <scope>NUCLEOTIDE SEQUENCE</scope>
    <source>
        <strain evidence="9">Dzin_1.0</strain>
        <tissue evidence="9">Leaf</tissue>
    </source>
</reference>
<keyword evidence="10" id="KW-1185">Reference proteome</keyword>
<dbReference type="PANTHER" id="PTHR31752">
    <property type="entry name" value="AUXIN EFFLUX CARRIER COMPONENT 1B-RELATED"/>
    <property type="match status" value="1"/>
</dbReference>
<dbReference type="EMBL" id="JAGGNH010000005">
    <property type="protein sequence ID" value="KAJ0972594.1"/>
    <property type="molecule type" value="Genomic_DNA"/>
</dbReference>
<sequence length="106" mass="12060">MGKSCICLYGDAHAVTTLKDCVNLQSKFAAEEMRRVGMQTRQRCTDQKKEEQLERDTLMLPCRKGIVPFVFAREYNLHTEVLSTGVIFGMIISLPITILYYVLLGL</sequence>
<evidence type="ECO:0000313" key="10">
    <source>
        <dbReference type="Proteomes" id="UP001085076"/>
    </source>
</evidence>
<evidence type="ECO:0000256" key="4">
    <source>
        <dbReference type="ARBA" id="ARBA00022692"/>
    </source>
</evidence>
<dbReference type="Proteomes" id="UP001085076">
    <property type="component" value="Miscellaneous, Linkage group lg05"/>
</dbReference>
<dbReference type="PANTHER" id="PTHR31752:SF44">
    <property type="entry name" value="AUXIN EFFLUX CARRIER COMPONENT"/>
    <property type="match status" value="1"/>
</dbReference>
<evidence type="ECO:0000256" key="7">
    <source>
        <dbReference type="ARBA" id="ARBA00023294"/>
    </source>
</evidence>
<comment type="similarity">
    <text evidence="2">Belongs to the auxin efflux carrier (TC 2.A.69.1) family.</text>
</comment>
<dbReference type="InterPro" id="IPR004776">
    <property type="entry name" value="Mem_transp_PIN-like"/>
</dbReference>
<comment type="caution">
    <text evidence="9">The sequence shown here is derived from an EMBL/GenBank/DDBJ whole genome shotgun (WGS) entry which is preliminary data.</text>
</comment>
<feature type="transmembrane region" description="Helical" evidence="8">
    <location>
        <begin position="81"/>
        <end position="103"/>
    </location>
</feature>
<dbReference type="InterPro" id="IPR051107">
    <property type="entry name" value="Auxin_Efflux_Carrier"/>
</dbReference>
<proteinExistence type="inferred from homology"/>
<keyword evidence="3" id="KW-0813">Transport</keyword>
<keyword evidence="7" id="KW-0927">Auxin signaling pathway</keyword>
<evidence type="ECO:0000256" key="6">
    <source>
        <dbReference type="ARBA" id="ARBA00023136"/>
    </source>
</evidence>
<evidence type="ECO:0000256" key="1">
    <source>
        <dbReference type="ARBA" id="ARBA00004141"/>
    </source>
</evidence>
<dbReference type="GO" id="GO:0005783">
    <property type="term" value="C:endoplasmic reticulum"/>
    <property type="evidence" value="ECO:0007669"/>
    <property type="project" value="TreeGrafter"/>
</dbReference>
<keyword evidence="5 8" id="KW-1133">Transmembrane helix</keyword>
<accession>A0A9D5CGM6</accession>
<dbReference type="Pfam" id="PF03547">
    <property type="entry name" value="Mem_trans"/>
    <property type="match status" value="1"/>
</dbReference>
<evidence type="ECO:0000256" key="3">
    <source>
        <dbReference type="ARBA" id="ARBA00022448"/>
    </source>
</evidence>
<dbReference type="AlphaFoldDB" id="A0A9D5CGM6"/>
<dbReference type="GO" id="GO:0010329">
    <property type="term" value="F:auxin efflux transmembrane transporter activity"/>
    <property type="evidence" value="ECO:0007669"/>
    <property type="project" value="TreeGrafter"/>
</dbReference>
<keyword evidence="4 8" id="KW-0812">Transmembrane</keyword>
<dbReference type="GO" id="GO:0009734">
    <property type="term" value="P:auxin-activated signaling pathway"/>
    <property type="evidence" value="ECO:0007669"/>
    <property type="project" value="UniProtKB-KW"/>
</dbReference>
<evidence type="ECO:0000256" key="8">
    <source>
        <dbReference type="SAM" id="Phobius"/>
    </source>
</evidence>
<evidence type="ECO:0000256" key="5">
    <source>
        <dbReference type="ARBA" id="ARBA00022989"/>
    </source>
</evidence>
<dbReference type="GO" id="GO:0009926">
    <property type="term" value="P:auxin polar transport"/>
    <property type="evidence" value="ECO:0007669"/>
    <property type="project" value="TreeGrafter"/>
</dbReference>